<organism evidence="2">
    <name type="scientific">Emiliania huxleyi</name>
    <name type="common">Coccolithophore</name>
    <name type="synonym">Pontosphaera huxleyi</name>
    <dbReference type="NCBI Taxonomy" id="2903"/>
    <lineage>
        <taxon>Eukaryota</taxon>
        <taxon>Haptista</taxon>
        <taxon>Haptophyta</taxon>
        <taxon>Prymnesiophyceae</taxon>
        <taxon>Isochrysidales</taxon>
        <taxon>Noelaerhabdaceae</taxon>
        <taxon>Emiliania</taxon>
    </lineage>
</organism>
<sequence>PHWEAFRREGKAHKLWLMHWLVEESSELERAVPDSDPRIWLEDVTGEEALAWVKARNAAALSSFGNPSDSATYSRILEILDSKAKIPYIGRVLNGLYYNFWQDETHVRGIWRR</sequence>
<reference evidence="2" key="1">
    <citation type="submission" date="2012-07" db="EMBL/GenBank/DDBJ databases">
        <title>Genome variability drives Emilianias global distribution.</title>
        <authorList>
            <consortium name="DOE Joint Genome Institute"/>
            <person name="Read B."/>
            <person name="Kegel J."/>
            <person name="Klute M."/>
            <person name="Kuo A."/>
            <person name="Lefebvre S.C."/>
            <person name="Maumus F."/>
            <person name="Mayer C."/>
            <person name="Miller J."/>
            <person name="Allen A."/>
            <person name="Bidle K."/>
            <person name="Borodovsky M."/>
            <person name="Bowler C."/>
            <person name="Brownlee C."/>
            <person name="Claverie J.-M."/>
            <person name="Cock M."/>
            <person name="De Vargas C."/>
            <person name="Elias M."/>
            <person name="Frickenhaus S."/>
            <person name="Gladyshev V.N."/>
            <person name="Gonzalez K."/>
            <person name="Guda C."/>
            <person name="Hadaegh A."/>
            <person name="Herman E."/>
            <person name="Iglesias-Rodriguez D."/>
            <person name="Jones B."/>
            <person name="Lawson T."/>
            <person name="Leese F."/>
            <person name="Lin Y.-C."/>
            <person name="Lindquist E."/>
            <person name="Lobanov A."/>
            <person name="Lucas S."/>
            <person name="Malik S.-H.B."/>
            <person name="Marsh M.E."/>
            <person name="Mock T."/>
            <person name="Monier A."/>
            <person name="Moreau H."/>
            <person name="Mueller-Roeber B."/>
            <person name="Napier J."/>
            <person name="Ogata H."/>
            <person name="Parker M."/>
            <person name="Probert I."/>
            <person name="Quesneville H."/>
            <person name="Raines C."/>
            <person name="Rensing S."/>
            <person name="Riano-Pachon D.M."/>
            <person name="Richier S."/>
            <person name="Rokitta S."/>
            <person name="Salamov A."/>
            <person name="Sarno A.F."/>
            <person name="Schmutz J."/>
            <person name="Schroeder D."/>
            <person name="Shiraiwa Y."/>
            <person name="Soanes D.M."/>
            <person name="Valentin K."/>
            <person name="Van Der Giezen M."/>
            <person name="Van Der Peer Y."/>
            <person name="Vardi A."/>
            <person name="Verret F."/>
            <person name="Von Dassow P."/>
            <person name="Wheeler G."/>
            <person name="Williams B."/>
            <person name="Wilson W."/>
            <person name="Wolfe G."/>
            <person name="Wurch L.L."/>
            <person name="Young J."/>
            <person name="Dacks J.B."/>
            <person name="Delwiche C.F."/>
            <person name="Dyhrman S."/>
            <person name="Glockner G."/>
            <person name="John U."/>
            <person name="Richards T."/>
            <person name="Worden A.Z."/>
            <person name="Zhang X."/>
            <person name="Grigoriev I.V."/>
        </authorList>
    </citation>
    <scope>NUCLEOTIDE SEQUENCE</scope>
    <source>
        <strain evidence="2">CCMP1516</strain>
    </source>
</reference>
<dbReference type="InterPro" id="IPR023302">
    <property type="entry name" value="Pept_S9A_N"/>
</dbReference>
<dbReference type="GO" id="GO:0004252">
    <property type="term" value="F:serine-type endopeptidase activity"/>
    <property type="evidence" value="ECO:0007669"/>
    <property type="project" value="InterPro"/>
</dbReference>
<proteinExistence type="predicted"/>
<gene>
    <name evidence="2" type="ORF">EMIHUDRAFT_125530</name>
</gene>
<name>R1DZP8_EMIHU</name>
<evidence type="ECO:0000313" key="2">
    <source>
        <dbReference type="EMBL" id="EOD40612.1"/>
    </source>
</evidence>
<dbReference type="HOGENOM" id="CLU_2152402_0_0_1"/>
<dbReference type="KEGG" id="ehx:EMIHUDRAFT_125530"/>
<dbReference type="EMBL" id="KB863237">
    <property type="protein sequence ID" value="EOD40612.1"/>
    <property type="molecule type" value="Genomic_DNA"/>
</dbReference>
<accession>R1DZP8</accession>
<dbReference type="RefSeq" id="XP_005793041.1">
    <property type="nucleotide sequence ID" value="XM_005792984.1"/>
</dbReference>
<dbReference type="SUPFAM" id="SSF50993">
    <property type="entry name" value="Peptidase/esterase 'gauge' domain"/>
    <property type="match status" value="1"/>
</dbReference>
<evidence type="ECO:0000259" key="1">
    <source>
        <dbReference type="Pfam" id="PF02897"/>
    </source>
</evidence>
<dbReference type="Pfam" id="PF02897">
    <property type="entry name" value="Peptidase_S9_N"/>
    <property type="match status" value="1"/>
</dbReference>
<feature type="non-terminal residue" evidence="2">
    <location>
        <position position="113"/>
    </location>
</feature>
<dbReference type="AlphaFoldDB" id="R1DZP8"/>
<feature type="domain" description="Peptidase S9A N-terminal" evidence="1">
    <location>
        <begin position="35"/>
        <end position="113"/>
    </location>
</feature>
<feature type="non-terminal residue" evidence="2">
    <location>
        <position position="1"/>
    </location>
</feature>
<dbReference type="GeneID" id="17285884"/>
<protein>
    <recommendedName>
        <fullName evidence="1">Peptidase S9A N-terminal domain-containing protein</fullName>
    </recommendedName>
</protein>